<protein>
    <recommendedName>
        <fullName evidence="1">Transcriptional coactivator p15 (PC4) C-terminal domain-containing protein</fullName>
    </recommendedName>
</protein>
<evidence type="ECO:0000259" key="1">
    <source>
        <dbReference type="Pfam" id="PF02229"/>
    </source>
</evidence>
<reference evidence="2" key="2">
    <citation type="journal article" date="2021" name="PeerJ">
        <title>Extensive microbial diversity within the chicken gut microbiome revealed by metagenomics and culture.</title>
        <authorList>
            <person name="Gilroy R."/>
            <person name="Ravi A."/>
            <person name="Getino M."/>
            <person name="Pursley I."/>
            <person name="Horton D.L."/>
            <person name="Alikhan N.F."/>
            <person name="Baker D."/>
            <person name="Gharbi K."/>
            <person name="Hall N."/>
            <person name="Watson M."/>
            <person name="Adriaenssens E.M."/>
            <person name="Foster-Nyarko E."/>
            <person name="Jarju S."/>
            <person name="Secka A."/>
            <person name="Antonio M."/>
            <person name="Oren A."/>
            <person name="Chaudhuri R.R."/>
            <person name="La Ragione R."/>
            <person name="Hildebrand F."/>
            <person name="Pallen M.J."/>
        </authorList>
    </citation>
    <scope>NUCLEOTIDE SEQUENCE</scope>
    <source>
        <strain evidence="2">1370</strain>
    </source>
</reference>
<dbReference type="EMBL" id="DVOL01000073">
    <property type="protein sequence ID" value="HIV11084.1"/>
    <property type="molecule type" value="Genomic_DNA"/>
</dbReference>
<gene>
    <name evidence="2" type="ORF">IAD28_05280</name>
</gene>
<feature type="domain" description="Transcriptional coactivator p15 (PC4) C-terminal" evidence="1">
    <location>
        <begin position="19"/>
        <end position="66"/>
    </location>
</feature>
<dbReference type="Proteomes" id="UP000823960">
    <property type="component" value="Unassembled WGS sequence"/>
</dbReference>
<dbReference type="InterPro" id="IPR003173">
    <property type="entry name" value="PC4_C"/>
</dbReference>
<sequence length="86" mass="9944">MAELKFEIVKSLGVLSENQKGWTKEINLVSWNDYPAKYDIREWSPDHSRMGKGVTLTEEEYENLKRVILGKETVLDGEDVDESEIL</sequence>
<dbReference type="Gene3D" id="2.30.31.70">
    <property type="match status" value="1"/>
</dbReference>
<evidence type="ECO:0000313" key="3">
    <source>
        <dbReference type="Proteomes" id="UP000823960"/>
    </source>
</evidence>
<evidence type="ECO:0000313" key="2">
    <source>
        <dbReference type="EMBL" id="HIV11084.1"/>
    </source>
</evidence>
<dbReference type="Pfam" id="PF02229">
    <property type="entry name" value="PC4"/>
    <property type="match status" value="1"/>
</dbReference>
<proteinExistence type="predicted"/>
<accession>A0A9D1T4U3</accession>
<dbReference type="GO" id="GO:0003677">
    <property type="term" value="F:DNA binding"/>
    <property type="evidence" value="ECO:0007669"/>
    <property type="project" value="InterPro"/>
</dbReference>
<comment type="caution">
    <text evidence="2">The sequence shown here is derived from an EMBL/GenBank/DDBJ whole genome shotgun (WGS) entry which is preliminary data.</text>
</comment>
<reference evidence="2" key="1">
    <citation type="submission" date="2020-10" db="EMBL/GenBank/DDBJ databases">
        <authorList>
            <person name="Gilroy R."/>
        </authorList>
    </citation>
    <scope>NUCLEOTIDE SEQUENCE</scope>
    <source>
        <strain evidence="2">1370</strain>
    </source>
</reference>
<organism evidence="2 3">
    <name type="scientific">Candidatus Faeciplasma avium</name>
    <dbReference type="NCBI Taxonomy" id="2840798"/>
    <lineage>
        <taxon>Bacteria</taxon>
        <taxon>Bacillati</taxon>
        <taxon>Bacillota</taxon>
        <taxon>Clostridia</taxon>
        <taxon>Eubacteriales</taxon>
        <taxon>Oscillospiraceae</taxon>
        <taxon>Oscillospiraceae incertae sedis</taxon>
        <taxon>Candidatus Faeciplasma</taxon>
    </lineage>
</organism>
<dbReference type="GO" id="GO:0006355">
    <property type="term" value="P:regulation of DNA-templated transcription"/>
    <property type="evidence" value="ECO:0007669"/>
    <property type="project" value="InterPro"/>
</dbReference>
<name>A0A9D1T4U3_9FIRM</name>
<dbReference type="AlphaFoldDB" id="A0A9D1T4U3"/>